<feature type="region of interest" description="Disordered" evidence="1">
    <location>
        <begin position="196"/>
        <end position="222"/>
    </location>
</feature>
<dbReference type="PANTHER" id="PTHR44873">
    <property type="entry name" value="DNAJ HOMOLOG SUBFAMILY C MEMBER 30, MITOCHONDRIAL"/>
    <property type="match status" value="1"/>
</dbReference>
<protein>
    <recommendedName>
        <fullName evidence="2">J domain-containing protein</fullName>
    </recommendedName>
</protein>
<dbReference type="PROSITE" id="PS50076">
    <property type="entry name" value="DNAJ_2"/>
    <property type="match status" value="1"/>
</dbReference>
<feature type="compositionally biased region" description="Basic residues" evidence="1">
    <location>
        <begin position="198"/>
        <end position="210"/>
    </location>
</feature>
<feature type="compositionally biased region" description="Polar residues" evidence="1">
    <location>
        <begin position="81"/>
        <end position="92"/>
    </location>
</feature>
<dbReference type="SUPFAM" id="SSF46565">
    <property type="entry name" value="Chaperone J-domain"/>
    <property type="match status" value="1"/>
</dbReference>
<dbReference type="Gene3D" id="1.10.287.110">
    <property type="entry name" value="DnaJ domain"/>
    <property type="match status" value="1"/>
</dbReference>
<dbReference type="AlphaFoldDB" id="A0A6U5H351"/>
<sequence length="222" mass="24960">MAASMRRGTSKECFYNLLSVSSSATASEIKLSYRRLALALHPDRNGGDRTKTDRFRMVTDAYDILVDSVSRSRYDRENGINKPQVQTKSGFSTHPGAPPPGMTYRPVAPPTDHTIMDYKEWYRMHYGGGFYEKAAKKPQGPENVTRKQGGGDRYAPDVGTSLGYQVYGAPVSKIAENAAEYGGRSKRLQTEFYERSHITARMKERRKNRPKRDESGSTCVIM</sequence>
<name>A0A6U5H351_9STRA</name>
<dbReference type="PANTHER" id="PTHR44873:SF1">
    <property type="entry name" value="DNAJ HOMOLOG SUBFAMILY C MEMBER 30, MITOCHONDRIAL"/>
    <property type="match status" value="1"/>
</dbReference>
<feature type="region of interest" description="Disordered" evidence="1">
    <location>
        <begin position="133"/>
        <end position="156"/>
    </location>
</feature>
<dbReference type="InterPro" id="IPR018253">
    <property type="entry name" value="DnaJ_domain_CS"/>
</dbReference>
<dbReference type="InterPro" id="IPR036869">
    <property type="entry name" value="J_dom_sf"/>
</dbReference>
<dbReference type="EMBL" id="HBFR01021021">
    <property type="protein sequence ID" value="CAD8887934.1"/>
    <property type="molecule type" value="Transcribed_RNA"/>
</dbReference>
<feature type="region of interest" description="Disordered" evidence="1">
    <location>
        <begin position="81"/>
        <end position="108"/>
    </location>
</feature>
<dbReference type="CDD" id="cd06257">
    <property type="entry name" value="DnaJ"/>
    <property type="match status" value="1"/>
</dbReference>
<dbReference type="InterPro" id="IPR001623">
    <property type="entry name" value="DnaJ_domain"/>
</dbReference>
<evidence type="ECO:0000313" key="4">
    <source>
        <dbReference type="EMBL" id="CAD8887934.1"/>
    </source>
</evidence>
<dbReference type="EMBL" id="HBFR01021019">
    <property type="protein sequence ID" value="CAD8887932.1"/>
    <property type="molecule type" value="Transcribed_RNA"/>
</dbReference>
<evidence type="ECO:0000313" key="3">
    <source>
        <dbReference type="EMBL" id="CAD8887932.1"/>
    </source>
</evidence>
<feature type="domain" description="J" evidence="2">
    <location>
        <begin position="13"/>
        <end position="78"/>
    </location>
</feature>
<proteinExistence type="predicted"/>
<dbReference type="PROSITE" id="PS00636">
    <property type="entry name" value="DNAJ_1"/>
    <property type="match status" value="1"/>
</dbReference>
<dbReference type="Pfam" id="PF00226">
    <property type="entry name" value="DnaJ"/>
    <property type="match status" value="1"/>
</dbReference>
<gene>
    <name evidence="3" type="ORF">CHYS00102_LOCUS15130</name>
    <name evidence="4" type="ORF">CHYS00102_LOCUS15132</name>
</gene>
<organism evidence="3">
    <name type="scientific">Corethron hystrix</name>
    <dbReference type="NCBI Taxonomy" id="216773"/>
    <lineage>
        <taxon>Eukaryota</taxon>
        <taxon>Sar</taxon>
        <taxon>Stramenopiles</taxon>
        <taxon>Ochrophyta</taxon>
        <taxon>Bacillariophyta</taxon>
        <taxon>Coscinodiscophyceae</taxon>
        <taxon>Corethrophycidae</taxon>
        <taxon>Corethrales</taxon>
        <taxon>Corethraceae</taxon>
        <taxon>Corethron</taxon>
    </lineage>
</organism>
<dbReference type="PRINTS" id="PR00625">
    <property type="entry name" value="JDOMAIN"/>
</dbReference>
<dbReference type="SMART" id="SM00271">
    <property type="entry name" value="DnaJ"/>
    <property type="match status" value="1"/>
</dbReference>
<reference evidence="3" key="1">
    <citation type="submission" date="2021-01" db="EMBL/GenBank/DDBJ databases">
        <authorList>
            <person name="Corre E."/>
            <person name="Pelletier E."/>
            <person name="Niang G."/>
            <person name="Scheremetjew M."/>
            <person name="Finn R."/>
            <person name="Kale V."/>
            <person name="Holt S."/>
            <person name="Cochrane G."/>
            <person name="Meng A."/>
            <person name="Brown T."/>
            <person name="Cohen L."/>
        </authorList>
    </citation>
    <scope>NUCLEOTIDE SEQUENCE</scope>
    <source>
        <strain evidence="3">308</strain>
    </source>
</reference>
<dbReference type="InterPro" id="IPR053025">
    <property type="entry name" value="Mito_ATP_Synthase-Asso"/>
</dbReference>
<evidence type="ECO:0000259" key="2">
    <source>
        <dbReference type="PROSITE" id="PS50076"/>
    </source>
</evidence>
<evidence type="ECO:0000256" key="1">
    <source>
        <dbReference type="SAM" id="MobiDB-lite"/>
    </source>
</evidence>
<accession>A0A6U5H351</accession>